<evidence type="ECO:0000313" key="2">
    <source>
        <dbReference type="EMBL" id="WCO01656.1"/>
    </source>
</evidence>
<dbReference type="RefSeq" id="WP_249992871.1">
    <property type="nucleotide sequence ID" value="NZ_CP116221.1"/>
</dbReference>
<proteinExistence type="predicted"/>
<feature type="transmembrane region" description="Helical" evidence="1">
    <location>
        <begin position="28"/>
        <end position="49"/>
    </location>
</feature>
<name>A0ABY7RY92_9FLAO</name>
<dbReference type="EMBL" id="CP116221">
    <property type="protein sequence ID" value="WCO01656.1"/>
    <property type="molecule type" value="Genomic_DNA"/>
</dbReference>
<keyword evidence="1" id="KW-0812">Transmembrane</keyword>
<feature type="transmembrane region" description="Helical" evidence="1">
    <location>
        <begin position="322"/>
        <end position="340"/>
    </location>
</feature>
<feature type="transmembrane region" description="Helical" evidence="1">
    <location>
        <begin position="56"/>
        <end position="74"/>
    </location>
</feature>
<evidence type="ECO:0000256" key="1">
    <source>
        <dbReference type="SAM" id="Phobius"/>
    </source>
</evidence>
<keyword evidence="1" id="KW-0472">Membrane</keyword>
<organism evidence="2 3">
    <name type="scientific">Psychroserpens ponticola</name>
    <dbReference type="NCBI Taxonomy" id="2932268"/>
    <lineage>
        <taxon>Bacteria</taxon>
        <taxon>Pseudomonadati</taxon>
        <taxon>Bacteroidota</taxon>
        <taxon>Flavobacteriia</taxon>
        <taxon>Flavobacteriales</taxon>
        <taxon>Flavobacteriaceae</taxon>
        <taxon>Psychroserpens</taxon>
    </lineage>
</organism>
<dbReference type="Proteomes" id="UP001202717">
    <property type="component" value="Chromosome"/>
</dbReference>
<reference evidence="2 3" key="1">
    <citation type="submission" date="2023-01" db="EMBL/GenBank/DDBJ databases">
        <title>Psychroserpens ponticola sp. nov., isolated from seawater.</title>
        <authorList>
            <person name="Kristyanto S."/>
            <person name="Jung J."/>
            <person name="Kim J.M."/>
            <person name="Jeon C.O."/>
        </authorList>
    </citation>
    <scope>NUCLEOTIDE SEQUENCE [LARGE SCALE GENOMIC DNA]</scope>
    <source>
        <strain evidence="2 3">MSW6</strain>
    </source>
</reference>
<keyword evidence="1" id="KW-1133">Transmembrane helix</keyword>
<evidence type="ECO:0008006" key="4">
    <source>
        <dbReference type="Google" id="ProtNLM"/>
    </source>
</evidence>
<evidence type="ECO:0000313" key="3">
    <source>
        <dbReference type="Proteomes" id="UP001202717"/>
    </source>
</evidence>
<accession>A0ABY7RY92</accession>
<protein>
    <recommendedName>
        <fullName evidence="4">Polysaccharide chain length determinant N-terminal domain-containing protein</fullName>
    </recommendedName>
</protein>
<gene>
    <name evidence="2" type="ORF">MUN68_016535</name>
</gene>
<keyword evidence="3" id="KW-1185">Reference proteome</keyword>
<sequence length="352" mass="40811">MSKDLQNQNNNNEEVDLLVLFNYLGDKINNLVTLVKKLVIGLFSIFIYASRAVFNNIKLIALVMVLAGVLGYVLQKANPKVYESSMLVRTYFDAKYQLATNINYYNALLGDQDYDEMASIFEIDQKAVSEILRFEMSVGPETENDRIIEYDAFLKSIDSTRASEIIFEDFVENRDIYTGNLFEIRVESHKKNIFKRLETGINNSFENRYSTKKMEKRDSMIVIKRKSLQDAINQIDSLKRVYIKVMQNESVSPKANISLGEGFPLMQEKSQTKEFQLLDKEIKLKAELRVLDEQKLEENVFFDVISSFQVVGNEVKHWQDRYALIFPVLAFILLCLGYLIKKFAIYVKNYSA</sequence>